<gene>
    <name evidence="1" type="ORF">CQW23_33766</name>
</gene>
<dbReference type="AlphaFoldDB" id="A0A2G2V0W6"/>
<dbReference type="EMBL" id="MLFT02000705">
    <property type="protein sequence ID" value="PHT26622.1"/>
    <property type="molecule type" value="Genomic_DNA"/>
</dbReference>
<reference evidence="1 2" key="1">
    <citation type="journal article" date="2017" name="Genome Biol.">
        <title>New reference genome sequences of hot pepper reveal the massive evolution of plant disease-resistance genes by retroduplication.</title>
        <authorList>
            <person name="Kim S."/>
            <person name="Park J."/>
            <person name="Yeom S.I."/>
            <person name="Kim Y.M."/>
            <person name="Seo E."/>
            <person name="Kim K.T."/>
            <person name="Kim M.S."/>
            <person name="Lee J.M."/>
            <person name="Cheong K."/>
            <person name="Shin H.S."/>
            <person name="Kim S.B."/>
            <person name="Han K."/>
            <person name="Lee J."/>
            <person name="Park M."/>
            <person name="Lee H.A."/>
            <person name="Lee H.Y."/>
            <person name="Lee Y."/>
            <person name="Oh S."/>
            <person name="Lee J.H."/>
            <person name="Choi E."/>
            <person name="Choi E."/>
            <person name="Lee S.E."/>
            <person name="Jeon J."/>
            <person name="Kim H."/>
            <person name="Choi G."/>
            <person name="Song H."/>
            <person name="Lee J."/>
            <person name="Lee S.C."/>
            <person name="Kwon J.K."/>
            <person name="Lee H.Y."/>
            <person name="Koo N."/>
            <person name="Hong Y."/>
            <person name="Kim R.W."/>
            <person name="Kang W.H."/>
            <person name="Huh J.H."/>
            <person name="Kang B.C."/>
            <person name="Yang T.J."/>
            <person name="Lee Y.H."/>
            <person name="Bennetzen J.L."/>
            <person name="Choi D."/>
        </authorList>
    </citation>
    <scope>NUCLEOTIDE SEQUENCE [LARGE SCALE GENOMIC DNA]</scope>
    <source>
        <strain evidence="2">cv. PBC81</strain>
    </source>
</reference>
<dbReference type="STRING" id="33114.A0A2G2V0W6"/>
<dbReference type="PANTHER" id="PTHR33095:SF101">
    <property type="entry name" value="DUF1645 DOMAIN-CONTAINING PROTEIN"/>
    <property type="match status" value="1"/>
</dbReference>
<dbReference type="Proteomes" id="UP000224567">
    <property type="component" value="Unassembled WGS sequence"/>
</dbReference>
<proteinExistence type="predicted"/>
<evidence type="ECO:0000313" key="1">
    <source>
        <dbReference type="EMBL" id="PHT26622.1"/>
    </source>
</evidence>
<dbReference type="PANTHER" id="PTHR33095">
    <property type="entry name" value="OS07G0619500 PROTEIN"/>
    <property type="match status" value="1"/>
</dbReference>
<name>A0A2G2V0W6_CAPBA</name>
<protein>
    <submittedName>
        <fullName evidence="1">Uncharacterized protein</fullName>
    </submittedName>
</protein>
<organism evidence="1 2">
    <name type="scientific">Capsicum baccatum</name>
    <name type="common">Peruvian pepper</name>
    <dbReference type="NCBI Taxonomy" id="33114"/>
    <lineage>
        <taxon>Eukaryota</taxon>
        <taxon>Viridiplantae</taxon>
        <taxon>Streptophyta</taxon>
        <taxon>Embryophyta</taxon>
        <taxon>Tracheophyta</taxon>
        <taxon>Spermatophyta</taxon>
        <taxon>Magnoliopsida</taxon>
        <taxon>eudicotyledons</taxon>
        <taxon>Gunneridae</taxon>
        <taxon>Pentapetalae</taxon>
        <taxon>asterids</taxon>
        <taxon>lamiids</taxon>
        <taxon>Solanales</taxon>
        <taxon>Solanaceae</taxon>
        <taxon>Solanoideae</taxon>
        <taxon>Capsiceae</taxon>
        <taxon>Capsicum</taxon>
    </lineage>
</organism>
<keyword evidence="2" id="KW-1185">Reference proteome</keyword>
<sequence length="264" mass="29579">MQEEYLCPSFNNFGYLSEIAAKAFDEFQAEENDSFDGEDDFEFSLVCESPDTSTVEFIYDGQTKFQPIFHVFNRDPLLNDELDYKKVKDESSENVDSSISIPLENLFIDTRKSTTSSTSSEADELETIPPGTYCVWKPKISELSPGKCKKSKSTGSVSKRWPRIQDLVRRCNSDGKDSIILLTPKKAIENETGKAKNSNEVAKSAGNLKQKKGSAIGGEKGSPAAPLYYVQNRAGKEVAKNRRKSYLPYRKELIGFFAIGLKSW</sequence>
<accession>A0A2G2V0W6</accession>
<dbReference type="Pfam" id="PF07816">
    <property type="entry name" value="DUF1645"/>
    <property type="match status" value="1"/>
</dbReference>
<reference evidence="2" key="2">
    <citation type="journal article" date="2017" name="J. Anim. Genet.">
        <title>Multiple reference genome sequences of hot pepper reveal the massive evolution of plant disease resistance genes by retroduplication.</title>
        <authorList>
            <person name="Kim S."/>
            <person name="Park J."/>
            <person name="Yeom S.-I."/>
            <person name="Kim Y.-M."/>
            <person name="Seo E."/>
            <person name="Kim K.-T."/>
            <person name="Kim M.-S."/>
            <person name="Lee J.M."/>
            <person name="Cheong K."/>
            <person name="Shin H.-S."/>
            <person name="Kim S.-B."/>
            <person name="Han K."/>
            <person name="Lee J."/>
            <person name="Park M."/>
            <person name="Lee H.-A."/>
            <person name="Lee H.-Y."/>
            <person name="Lee Y."/>
            <person name="Oh S."/>
            <person name="Lee J.H."/>
            <person name="Choi E."/>
            <person name="Choi E."/>
            <person name="Lee S.E."/>
            <person name="Jeon J."/>
            <person name="Kim H."/>
            <person name="Choi G."/>
            <person name="Song H."/>
            <person name="Lee J."/>
            <person name="Lee S.-C."/>
            <person name="Kwon J.-K."/>
            <person name="Lee H.-Y."/>
            <person name="Koo N."/>
            <person name="Hong Y."/>
            <person name="Kim R.W."/>
            <person name="Kang W.-H."/>
            <person name="Huh J.H."/>
            <person name="Kang B.-C."/>
            <person name="Yang T.-J."/>
            <person name="Lee Y.-H."/>
            <person name="Bennetzen J.L."/>
            <person name="Choi D."/>
        </authorList>
    </citation>
    <scope>NUCLEOTIDE SEQUENCE [LARGE SCALE GENOMIC DNA]</scope>
    <source>
        <strain evidence="2">cv. PBC81</strain>
    </source>
</reference>
<dbReference type="OrthoDB" id="1111059at2759"/>
<comment type="caution">
    <text evidence="1">The sequence shown here is derived from an EMBL/GenBank/DDBJ whole genome shotgun (WGS) entry which is preliminary data.</text>
</comment>
<dbReference type="InterPro" id="IPR012442">
    <property type="entry name" value="DUF1645_plant"/>
</dbReference>
<evidence type="ECO:0000313" key="2">
    <source>
        <dbReference type="Proteomes" id="UP000224567"/>
    </source>
</evidence>